<reference evidence="2" key="1">
    <citation type="journal article" date="2019" name="Int. J. Syst. Evol. Microbiol.">
        <title>The Global Catalogue of Microorganisms (GCM) 10K type strain sequencing project: providing services to taxonomists for standard genome sequencing and annotation.</title>
        <authorList>
            <consortium name="The Broad Institute Genomics Platform"/>
            <consortium name="The Broad Institute Genome Sequencing Center for Infectious Disease"/>
            <person name="Wu L."/>
            <person name="Ma J."/>
        </authorList>
    </citation>
    <scope>NUCLEOTIDE SEQUENCE [LARGE SCALE GENOMIC DNA]</scope>
    <source>
        <strain evidence="2">JCM 15933</strain>
    </source>
</reference>
<comment type="caution">
    <text evidence="1">The sequence shown here is derived from an EMBL/GenBank/DDBJ whole genome shotgun (WGS) entry which is preliminary data.</text>
</comment>
<keyword evidence="2" id="KW-1185">Reference proteome</keyword>
<protein>
    <submittedName>
        <fullName evidence="1">Uncharacterized protein</fullName>
    </submittedName>
</protein>
<accession>A0ABP4NC99</accession>
<dbReference type="RefSeq" id="WP_344511225.1">
    <property type="nucleotide sequence ID" value="NZ_BAAAQD010000027.1"/>
</dbReference>
<proteinExistence type="predicted"/>
<organism evidence="1 2">
    <name type="scientific">Dactylosporangium maewongense</name>
    <dbReference type="NCBI Taxonomy" id="634393"/>
    <lineage>
        <taxon>Bacteria</taxon>
        <taxon>Bacillati</taxon>
        <taxon>Actinomycetota</taxon>
        <taxon>Actinomycetes</taxon>
        <taxon>Micromonosporales</taxon>
        <taxon>Micromonosporaceae</taxon>
        <taxon>Dactylosporangium</taxon>
    </lineage>
</organism>
<dbReference type="Proteomes" id="UP001501470">
    <property type="component" value="Unassembled WGS sequence"/>
</dbReference>
<sequence>MTNGTQVSLADLRKALTQLLDAVERQHGPTVDLKADYYWTIGPADAFRFDITGCPEPTVGTLTDDVQSMRDILKTTHDEPIAVWHDLAHVIGILNRLAALDLPGTVNGRL</sequence>
<dbReference type="EMBL" id="BAAAQD010000027">
    <property type="protein sequence ID" value="GAA1558469.1"/>
    <property type="molecule type" value="Genomic_DNA"/>
</dbReference>
<name>A0ABP4NC99_9ACTN</name>
<gene>
    <name evidence="1" type="ORF">GCM10009827_094280</name>
</gene>
<evidence type="ECO:0000313" key="1">
    <source>
        <dbReference type="EMBL" id="GAA1558469.1"/>
    </source>
</evidence>
<evidence type="ECO:0000313" key="2">
    <source>
        <dbReference type="Proteomes" id="UP001501470"/>
    </source>
</evidence>